<dbReference type="CDD" id="cd00082">
    <property type="entry name" value="HisKA"/>
    <property type="match status" value="1"/>
</dbReference>
<gene>
    <name evidence="12" type="ORF">EHUX00137_LOCUS6027</name>
</gene>
<dbReference type="SUPFAM" id="SSF55781">
    <property type="entry name" value="GAF domain-like"/>
    <property type="match status" value="1"/>
</dbReference>
<dbReference type="SUPFAM" id="SSF52172">
    <property type="entry name" value="CheY-like"/>
    <property type="match status" value="1"/>
</dbReference>
<dbReference type="GO" id="GO:0006355">
    <property type="term" value="P:regulation of DNA-templated transcription"/>
    <property type="evidence" value="ECO:0007669"/>
    <property type="project" value="InterPro"/>
</dbReference>
<name>A0A7S3W2Q3_EMIHU</name>
<evidence type="ECO:0000256" key="7">
    <source>
        <dbReference type="SAM" id="MobiDB-lite"/>
    </source>
</evidence>
<dbReference type="InterPro" id="IPR005467">
    <property type="entry name" value="His_kinase_dom"/>
</dbReference>
<sequence length="767" mass="84799">MSAPNFCFAHAAGASDQEREQERGYQPNQWPCHPDDEQRIAALHDFHLLDTDFEEPFDRLATLAARHFDVPIALVSLVDTDRQWFKAAEGLPVRQTCRDAAFCTHAIMPGAPTIFEINDAAEDKRFCDNPLVTGDPWIRYYAGRALVCDGQPIGTLCLIDRKPRPPLDDSQRKELIMFADMVVDLVYRRQLAKQYEIVQSQLYKKTDELQAKNRELSDLVDTANAPIFAVDRHLVVTAWNQKVSQLTSIPADFIKGASIRCLASGAPSEHVDTLEVSFRALQRAVNGERVECFEMMIQSKVHGRQVLLQVSAEPQLNEDGRPIGAVCIGEDVIARRRIEEKQREMRELQRSNEQKDHFLACMSHEMRTPLNGLLGMLQLALLSEECANTTELKRQLQQARNSGTLLLNLINDLLDTARLRSGQLSLEPCHFELLPTVRESVDVLRHRASEKGLRFICEMDPALEGVRVHSDPTRLSQVLLNLLWNAIKFTAAGEVRLTASQVSRSDEACGVRIEVSDTGIGIAGDMQEAVFECGRSIGRKSLTSRLSSLDISGRSSMSERAPSSPRTPTGSSPGIPGAGLGLYISRQLVVLLGGTLALSSELAVGTSVSLELTLPIATSGEEEPARPPSARSPQSPLPRFSVLLVEDNDFNVEVCKQLLEHMGQRVSVAMDGRDAVGAVVSSLADGAHEFDVILMDCDMPVMNGFEATAQIRRIEREQNVAKPVTIWALTAHAMNSVKAQCLECGMDAFLTKPLMLPVLRERLESLA</sequence>
<keyword evidence="4" id="KW-0808">Transferase</keyword>
<evidence type="ECO:0000256" key="3">
    <source>
        <dbReference type="ARBA" id="ARBA00022553"/>
    </source>
</evidence>
<dbReference type="InterPro" id="IPR029016">
    <property type="entry name" value="GAF-like_dom_sf"/>
</dbReference>
<dbReference type="Gene3D" id="3.30.565.10">
    <property type="entry name" value="Histidine kinase-like ATPase, C-terminal domain"/>
    <property type="match status" value="1"/>
</dbReference>
<dbReference type="Pfam" id="PF00512">
    <property type="entry name" value="HisKA"/>
    <property type="match status" value="1"/>
</dbReference>
<evidence type="ECO:0000259" key="8">
    <source>
        <dbReference type="PROSITE" id="PS50109"/>
    </source>
</evidence>
<proteinExistence type="predicted"/>
<dbReference type="PROSITE" id="PS50110">
    <property type="entry name" value="RESPONSE_REGULATORY"/>
    <property type="match status" value="1"/>
</dbReference>
<dbReference type="InterPro" id="IPR035965">
    <property type="entry name" value="PAS-like_dom_sf"/>
</dbReference>
<dbReference type="SUPFAM" id="SSF47384">
    <property type="entry name" value="Homodimeric domain of signal transducing histidine kinase"/>
    <property type="match status" value="1"/>
</dbReference>
<evidence type="ECO:0000259" key="10">
    <source>
        <dbReference type="PROSITE" id="PS50112"/>
    </source>
</evidence>
<dbReference type="SUPFAM" id="SSF55785">
    <property type="entry name" value="PYP-like sensor domain (PAS domain)"/>
    <property type="match status" value="1"/>
</dbReference>
<dbReference type="SUPFAM" id="SSF55874">
    <property type="entry name" value="ATPase domain of HSP90 chaperone/DNA topoisomerase II/histidine kinase"/>
    <property type="match status" value="1"/>
</dbReference>
<feature type="domain" description="PAS" evidence="10">
    <location>
        <begin position="212"/>
        <end position="288"/>
    </location>
</feature>
<dbReference type="InterPro" id="IPR003594">
    <property type="entry name" value="HATPase_dom"/>
</dbReference>
<evidence type="ECO:0000259" key="9">
    <source>
        <dbReference type="PROSITE" id="PS50110"/>
    </source>
</evidence>
<evidence type="ECO:0000256" key="1">
    <source>
        <dbReference type="ARBA" id="ARBA00000085"/>
    </source>
</evidence>
<dbReference type="InterPro" id="IPR011006">
    <property type="entry name" value="CheY-like_superfamily"/>
</dbReference>
<keyword evidence="3 6" id="KW-0597">Phosphoprotein</keyword>
<evidence type="ECO:0000256" key="2">
    <source>
        <dbReference type="ARBA" id="ARBA00012438"/>
    </source>
</evidence>
<evidence type="ECO:0000256" key="5">
    <source>
        <dbReference type="ARBA" id="ARBA00022777"/>
    </source>
</evidence>
<feature type="modified residue" description="4-aspartylphosphate" evidence="6">
    <location>
        <position position="696"/>
    </location>
</feature>
<dbReference type="InterPro" id="IPR036890">
    <property type="entry name" value="HATPase_C_sf"/>
</dbReference>
<dbReference type="InterPro" id="IPR001789">
    <property type="entry name" value="Sig_transdc_resp-reg_receiver"/>
</dbReference>
<dbReference type="InterPro" id="IPR004358">
    <property type="entry name" value="Sig_transdc_His_kin-like_C"/>
</dbReference>
<dbReference type="Pfam" id="PF00072">
    <property type="entry name" value="Response_reg"/>
    <property type="match status" value="1"/>
</dbReference>
<dbReference type="SMART" id="SM00388">
    <property type="entry name" value="HisKA"/>
    <property type="match status" value="1"/>
</dbReference>
<dbReference type="EMBL" id="HBIR01008774">
    <property type="protein sequence ID" value="CAE0531489.1"/>
    <property type="molecule type" value="Transcribed_RNA"/>
</dbReference>
<dbReference type="PROSITE" id="PS50113">
    <property type="entry name" value="PAC"/>
    <property type="match status" value="1"/>
</dbReference>
<dbReference type="PROSITE" id="PS50109">
    <property type="entry name" value="HIS_KIN"/>
    <property type="match status" value="1"/>
</dbReference>
<dbReference type="Gene3D" id="3.30.450.20">
    <property type="entry name" value="PAS domain"/>
    <property type="match status" value="1"/>
</dbReference>
<evidence type="ECO:0000313" key="12">
    <source>
        <dbReference type="EMBL" id="CAE0531489.1"/>
    </source>
</evidence>
<feature type="compositionally biased region" description="Low complexity" evidence="7">
    <location>
        <begin position="560"/>
        <end position="574"/>
    </location>
</feature>
<dbReference type="InterPro" id="IPR036097">
    <property type="entry name" value="HisK_dim/P_sf"/>
</dbReference>
<dbReference type="EC" id="2.7.13.3" evidence="2"/>
<feature type="domain" description="Response regulatory" evidence="9">
    <location>
        <begin position="641"/>
        <end position="767"/>
    </location>
</feature>
<evidence type="ECO:0000256" key="4">
    <source>
        <dbReference type="ARBA" id="ARBA00022679"/>
    </source>
</evidence>
<protein>
    <recommendedName>
        <fullName evidence="2">histidine kinase</fullName>
        <ecNumber evidence="2">2.7.13.3</ecNumber>
    </recommendedName>
</protein>
<accession>A0A7S3W2Q3</accession>
<dbReference type="Pfam" id="PF02518">
    <property type="entry name" value="HATPase_c"/>
    <property type="match status" value="1"/>
</dbReference>
<feature type="domain" description="PAC" evidence="11">
    <location>
        <begin position="291"/>
        <end position="344"/>
    </location>
</feature>
<comment type="catalytic activity">
    <reaction evidence="1">
        <text>ATP + protein L-histidine = ADP + protein N-phospho-L-histidine.</text>
        <dbReference type="EC" id="2.7.13.3"/>
    </reaction>
</comment>
<dbReference type="AlphaFoldDB" id="A0A7S3W2Q3"/>
<feature type="region of interest" description="Disordered" evidence="7">
    <location>
        <begin position="551"/>
        <end position="574"/>
    </location>
</feature>
<reference evidence="12" key="1">
    <citation type="submission" date="2021-01" db="EMBL/GenBank/DDBJ databases">
        <authorList>
            <person name="Corre E."/>
            <person name="Pelletier E."/>
            <person name="Niang G."/>
            <person name="Scheremetjew M."/>
            <person name="Finn R."/>
            <person name="Kale V."/>
            <person name="Holt S."/>
            <person name="Cochrane G."/>
            <person name="Meng A."/>
            <person name="Brown T."/>
            <person name="Cohen L."/>
        </authorList>
    </citation>
    <scope>NUCLEOTIDE SEQUENCE</scope>
    <source>
        <strain evidence="12">379</strain>
    </source>
</reference>
<evidence type="ECO:0000256" key="6">
    <source>
        <dbReference type="PROSITE-ProRule" id="PRU00169"/>
    </source>
</evidence>
<dbReference type="InterPro" id="IPR003661">
    <property type="entry name" value="HisK_dim/P_dom"/>
</dbReference>
<dbReference type="Pfam" id="PF00989">
    <property type="entry name" value="PAS"/>
    <property type="match status" value="1"/>
</dbReference>
<dbReference type="CDD" id="cd00130">
    <property type="entry name" value="PAS"/>
    <property type="match status" value="1"/>
</dbReference>
<dbReference type="Gene3D" id="3.30.450.40">
    <property type="match status" value="1"/>
</dbReference>
<dbReference type="PANTHER" id="PTHR43047">
    <property type="entry name" value="TWO-COMPONENT HISTIDINE PROTEIN KINASE"/>
    <property type="match status" value="1"/>
</dbReference>
<dbReference type="CDD" id="cd17546">
    <property type="entry name" value="REC_hyHK_CKI1_RcsC-like"/>
    <property type="match status" value="1"/>
</dbReference>
<dbReference type="InterPro" id="IPR000014">
    <property type="entry name" value="PAS"/>
</dbReference>
<dbReference type="InterPro" id="IPR003018">
    <property type="entry name" value="GAF"/>
</dbReference>
<organism evidence="12">
    <name type="scientific">Emiliania huxleyi</name>
    <name type="common">Coccolithophore</name>
    <name type="synonym">Pontosphaera huxleyi</name>
    <dbReference type="NCBI Taxonomy" id="2903"/>
    <lineage>
        <taxon>Eukaryota</taxon>
        <taxon>Haptista</taxon>
        <taxon>Haptophyta</taxon>
        <taxon>Prymnesiophyceae</taxon>
        <taxon>Isochrysidales</taxon>
        <taxon>Noelaerhabdaceae</taxon>
        <taxon>Emiliania</taxon>
    </lineage>
</organism>
<dbReference type="Gene3D" id="3.40.50.2300">
    <property type="match status" value="1"/>
</dbReference>
<dbReference type="SMART" id="SM00387">
    <property type="entry name" value="HATPase_c"/>
    <property type="match status" value="1"/>
</dbReference>
<dbReference type="Pfam" id="PF01590">
    <property type="entry name" value="GAF"/>
    <property type="match status" value="1"/>
</dbReference>
<dbReference type="InterPro" id="IPR000700">
    <property type="entry name" value="PAS-assoc_C"/>
</dbReference>
<dbReference type="SMART" id="SM00448">
    <property type="entry name" value="REC"/>
    <property type="match status" value="1"/>
</dbReference>
<dbReference type="SMART" id="SM00065">
    <property type="entry name" value="GAF"/>
    <property type="match status" value="1"/>
</dbReference>
<dbReference type="Gene3D" id="1.10.287.130">
    <property type="match status" value="1"/>
</dbReference>
<dbReference type="PRINTS" id="PR00344">
    <property type="entry name" value="BCTRLSENSOR"/>
</dbReference>
<dbReference type="GO" id="GO:0000155">
    <property type="term" value="F:phosphorelay sensor kinase activity"/>
    <property type="evidence" value="ECO:0007669"/>
    <property type="project" value="InterPro"/>
</dbReference>
<evidence type="ECO:0000259" key="11">
    <source>
        <dbReference type="PROSITE" id="PS50113"/>
    </source>
</evidence>
<feature type="domain" description="Histidine kinase" evidence="8">
    <location>
        <begin position="361"/>
        <end position="616"/>
    </location>
</feature>
<dbReference type="PROSITE" id="PS50112">
    <property type="entry name" value="PAS"/>
    <property type="match status" value="1"/>
</dbReference>
<keyword evidence="5" id="KW-0418">Kinase</keyword>
<dbReference type="InterPro" id="IPR013767">
    <property type="entry name" value="PAS_fold"/>
</dbReference>